<protein>
    <recommendedName>
        <fullName evidence="3">Aminotransferase-like plant mobile domain-containing protein</fullName>
    </recommendedName>
</protein>
<evidence type="ECO:0008006" key="3">
    <source>
        <dbReference type="Google" id="ProtNLM"/>
    </source>
</evidence>
<evidence type="ECO:0000313" key="2">
    <source>
        <dbReference type="Proteomes" id="UP000596660"/>
    </source>
</evidence>
<organism evidence="1 2">
    <name type="scientific">Chenopodium quinoa</name>
    <name type="common">Quinoa</name>
    <dbReference type="NCBI Taxonomy" id="63459"/>
    <lineage>
        <taxon>Eukaryota</taxon>
        <taxon>Viridiplantae</taxon>
        <taxon>Streptophyta</taxon>
        <taxon>Embryophyta</taxon>
        <taxon>Tracheophyta</taxon>
        <taxon>Spermatophyta</taxon>
        <taxon>Magnoliopsida</taxon>
        <taxon>eudicotyledons</taxon>
        <taxon>Gunneridae</taxon>
        <taxon>Pentapetalae</taxon>
        <taxon>Caryophyllales</taxon>
        <taxon>Chenopodiaceae</taxon>
        <taxon>Chenopodioideae</taxon>
        <taxon>Atripliceae</taxon>
        <taxon>Chenopodium</taxon>
    </lineage>
</organism>
<accession>A0A803N146</accession>
<dbReference type="Gramene" id="AUR62038680-RA">
    <property type="protein sequence ID" value="AUR62038680-RA:cds"/>
    <property type="gene ID" value="AUR62038680"/>
</dbReference>
<evidence type="ECO:0000313" key="1">
    <source>
        <dbReference type="EnsemblPlants" id="AUR62038680-RA:cds"/>
    </source>
</evidence>
<name>A0A803N146_CHEQI</name>
<sequence>MLPWLCHHFNESSCMFKIDKLKEFSVSSYDVEDIFLLPHVTENKVSFQLRKQTLSNLLIQKEWKKKLGIPEDDEIIVNNLENKLKTLKEGGEDFKRFFVMYVCSTFLAPVANRVIDYKIINYADNVKQIHNLDWCGYVMNNLCKAVGSFKNNKNKESRSGISGCVLILQLVYFHHLAFRGQPEPTTLPLIKHWSDEKLKERIANEAKASFGQGELQKDDYPFCRRKGKQTFLGDVIENAYRNFADRKRRLVSFNLPEGVMTDSEIHDAAKDTVDADIISVVHSVTESLLNQPTQKTIESDAEKQLQAETNIELKDIHREIVSKIEAGLIEEEEGINNPGVIAKCAEIQNAIRIDFSELLVSPPFEVYAFV</sequence>
<dbReference type="AlphaFoldDB" id="A0A803N146"/>
<reference evidence="1" key="1">
    <citation type="journal article" date="2017" name="Nature">
        <title>The genome of Chenopodium quinoa.</title>
        <authorList>
            <person name="Jarvis D.E."/>
            <person name="Ho Y.S."/>
            <person name="Lightfoot D.J."/>
            <person name="Schmoeckel S.M."/>
            <person name="Li B."/>
            <person name="Borm T.J.A."/>
            <person name="Ohyanagi H."/>
            <person name="Mineta K."/>
            <person name="Michell C.T."/>
            <person name="Saber N."/>
            <person name="Kharbatia N.M."/>
            <person name="Rupper R.R."/>
            <person name="Sharp A.R."/>
            <person name="Dally N."/>
            <person name="Boughton B.A."/>
            <person name="Woo Y.H."/>
            <person name="Gao G."/>
            <person name="Schijlen E.G.W.M."/>
            <person name="Guo X."/>
            <person name="Momin A.A."/>
            <person name="Negrao S."/>
            <person name="Al-Babili S."/>
            <person name="Gehring C."/>
            <person name="Roessner U."/>
            <person name="Jung C."/>
            <person name="Murphy K."/>
            <person name="Arold S.T."/>
            <person name="Gojobori T."/>
            <person name="van der Linden C.G."/>
            <person name="van Loo E.N."/>
            <person name="Jellen E.N."/>
            <person name="Maughan P.J."/>
            <person name="Tester M."/>
        </authorList>
    </citation>
    <scope>NUCLEOTIDE SEQUENCE [LARGE SCALE GENOMIC DNA]</scope>
    <source>
        <strain evidence="1">cv. PI 614886</strain>
    </source>
</reference>
<dbReference type="PANTHER" id="PTHR34835:SF34">
    <property type="entry name" value="OS08G0555500 PROTEIN"/>
    <property type="match status" value="1"/>
</dbReference>
<reference evidence="1" key="2">
    <citation type="submission" date="2021-03" db="UniProtKB">
        <authorList>
            <consortium name="EnsemblPlants"/>
        </authorList>
    </citation>
    <scope>IDENTIFICATION</scope>
</reference>
<dbReference type="EnsemblPlants" id="AUR62038680-RA">
    <property type="protein sequence ID" value="AUR62038680-RA:cds"/>
    <property type="gene ID" value="AUR62038680"/>
</dbReference>
<dbReference type="Proteomes" id="UP000596660">
    <property type="component" value="Unplaced"/>
</dbReference>
<proteinExistence type="predicted"/>
<dbReference type="PANTHER" id="PTHR34835">
    <property type="entry name" value="OS07G0283600 PROTEIN-RELATED"/>
    <property type="match status" value="1"/>
</dbReference>
<keyword evidence="2" id="KW-1185">Reference proteome</keyword>